<dbReference type="CDD" id="cd01098">
    <property type="entry name" value="PAN_AP_plant"/>
    <property type="match status" value="1"/>
</dbReference>
<proteinExistence type="inferred from homology"/>
<dbReference type="GO" id="GO:0048544">
    <property type="term" value="P:recognition of pollen"/>
    <property type="evidence" value="ECO:0007669"/>
    <property type="project" value="InterPro"/>
</dbReference>
<dbReference type="EMBL" id="SDRB02003587">
    <property type="protein sequence ID" value="THG17319.1"/>
    <property type="molecule type" value="Genomic_DNA"/>
</dbReference>
<evidence type="ECO:0000256" key="16">
    <source>
        <dbReference type="PIRNR" id="PIRNR000641"/>
    </source>
</evidence>
<keyword evidence="10 16" id="KW-0067">ATP-binding</keyword>
<keyword evidence="4 17" id="KW-0245">EGF-like domain</keyword>
<dbReference type="InterPro" id="IPR001245">
    <property type="entry name" value="Ser-Thr/Tyr_kinase_cat_dom"/>
</dbReference>
<reference evidence="24 25" key="1">
    <citation type="journal article" date="2018" name="Proc. Natl. Acad. Sci. U.S.A.">
        <title>Draft genome sequence of Camellia sinensis var. sinensis provides insights into the evolution of the tea genome and tea quality.</title>
        <authorList>
            <person name="Wei C."/>
            <person name="Yang H."/>
            <person name="Wang S."/>
            <person name="Zhao J."/>
            <person name="Liu C."/>
            <person name="Gao L."/>
            <person name="Xia E."/>
            <person name="Lu Y."/>
            <person name="Tai Y."/>
            <person name="She G."/>
            <person name="Sun J."/>
            <person name="Cao H."/>
            <person name="Tong W."/>
            <person name="Gao Q."/>
            <person name="Li Y."/>
            <person name="Deng W."/>
            <person name="Jiang X."/>
            <person name="Wang W."/>
            <person name="Chen Q."/>
            <person name="Zhang S."/>
            <person name="Li H."/>
            <person name="Wu J."/>
            <person name="Wang P."/>
            <person name="Li P."/>
            <person name="Shi C."/>
            <person name="Zheng F."/>
            <person name="Jian J."/>
            <person name="Huang B."/>
            <person name="Shan D."/>
            <person name="Shi M."/>
            <person name="Fang C."/>
            <person name="Yue Y."/>
            <person name="Li F."/>
            <person name="Li D."/>
            <person name="Wei S."/>
            <person name="Han B."/>
            <person name="Jiang C."/>
            <person name="Yin Y."/>
            <person name="Xia T."/>
            <person name="Zhang Z."/>
            <person name="Bennetzen J.L."/>
            <person name="Zhao S."/>
            <person name="Wan X."/>
        </authorList>
    </citation>
    <scope>NUCLEOTIDE SEQUENCE [LARGE SCALE GENOMIC DNA]</scope>
    <source>
        <strain evidence="25">cv. Shuchazao</strain>
        <tissue evidence="24">Leaf</tissue>
    </source>
</reference>
<keyword evidence="12" id="KW-0675">Receptor</keyword>
<dbReference type="InterPro" id="IPR008271">
    <property type="entry name" value="Ser/Thr_kinase_AS"/>
</dbReference>
<evidence type="ECO:0000256" key="5">
    <source>
        <dbReference type="ARBA" id="ARBA00022679"/>
    </source>
</evidence>
<feature type="chain" id="PRO_5020520533" description="Receptor-like serine/threonine-protein kinase" evidence="19">
    <location>
        <begin position="30"/>
        <end position="842"/>
    </location>
</feature>
<dbReference type="InterPro" id="IPR003609">
    <property type="entry name" value="Pan_app"/>
</dbReference>
<dbReference type="Pfam" id="PF01453">
    <property type="entry name" value="B_lectin"/>
    <property type="match status" value="1"/>
</dbReference>
<comment type="caution">
    <text evidence="17">Lacks conserved residue(s) required for the propagation of feature annotation.</text>
</comment>
<dbReference type="PROSITE" id="PS50026">
    <property type="entry name" value="EGF_3"/>
    <property type="match status" value="1"/>
</dbReference>
<dbReference type="GO" id="GO:0045087">
    <property type="term" value="P:innate immune response"/>
    <property type="evidence" value="ECO:0007669"/>
    <property type="project" value="UniProtKB-ARBA"/>
</dbReference>
<protein>
    <recommendedName>
        <fullName evidence="16">Receptor-like serine/threonine-protein kinase</fullName>
        <ecNumber evidence="16">2.7.11.1</ecNumber>
    </recommendedName>
</protein>
<dbReference type="SMART" id="SM00108">
    <property type="entry name" value="B_lectin"/>
    <property type="match status" value="1"/>
</dbReference>
<evidence type="ECO:0000256" key="3">
    <source>
        <dbReference type="ARBA" id="ARBA00022527"/>
    </source>
</evidence>
<dbReference type="GO" id="GO:0030246">
    <property type="term" value="F:carbohydrate binding"/>
    <property type="evidence" value="ECO:0007669"/>
    <property type="project" value="UniProtKB-KW"/>
</dbReference>
<dbReference type="SUPFAM" id="SSF56112">
    <property type="entry name" value="Protein kinase-like (PK-like)"/>
    <property type="match status" value="1"/>
</dbReference>
<dbReference type="GO" id="GO:0106310">
    <property type="term" value="F:protein serine kinase activity"/>
    <property type="evidence" value="ECO:0007669"/>
    <property type="project" value="RHEA"/>
</dbReference>
<keyword evidence="6 19" id="KW-0732">Signal</keyword>
<evidence type="ECO:0000256" key="10">
    <source>
        <dbReference type="ARBA" id="ARBA00022840"/>
    </source>
</evidence>
<dbReference type="SMART" id="SM00473">
    <property type="entry name" value="PAN_AP"/>
    <property type="match status" value="1"/>
</dbReference>
<evidence type="ECO:0000259" key="20">
    <source>
        <dbReference type="PROSITE" id="PS50011"/>
    </source>
</evidence>
<dbReference type="GO" id="GO:0005524">
    <property type="term" value="F:ATP binding"/>
    <property type="evidence" value="ECO:0007669"/>
    <property type="project" value="UniProtKB-KW"/>
</dbReference>
<keyword evidence="8 16" id="KW-0547">Nucleotide-binding</keyword>
<dbReference type="InterPro" id="IPR024171">
    <property type="entry name" value="SRK-like_kinase"/>
</dbReference>
<dbReference type="PROSITE" id="PS50927">
    <property type="entry name" value="BULB_LECTIN"/>
    <property type="match status" value="1"/>
</dbReference>
<keyword evidence="25" id="KW-1185">Reference proteome</keyword>
<comment type="catalytic activity">
    <reaction evidence="14 16">
        <text>L-threonyl-[protein] + ATP = O-phospho-L-threonyl-[protein] + ADP + H(+)</text>
        <dbReference type="Rhea" id="RHEA:46608"/>
        <dbReference type="Rhea" id="RHEA-COMP:11060"/>
        <dbReference type="Rhea" id="RHEA-COMP:11605"/>
        <dbReference type="ChEBI" id="CHEBI:15378"/>
        <dbReference type="ChEBI" id="CHEBI:30013"/>
        <dbReference type="ChEBI" id="CHEBI:30616"/>
        <dbReference type="ChEBI" id="CHEBI:61977"/>
        <dbReference type="ChEBI" id="CHEBI:456216"/>
        <dbReference type="EC" id="2.7.11.1"/>
    </reaction>
</comment>
<gene>
    <name evidence="24" type="ORF">TEA_018298</name>
</gene>
<evidence type="ECO:0000256" key="1">
    <source>
        <dbReference type="ARBA" id="ARBA00004251"/>
    </source>
</evidence>
<dbReference type="InterPro" id="IPR036426">
    <property type="entry name" value="Bulb-type_lectin_dom_sf"/>
</dbReference>
<dbReference type="GO" id="GO:0004674">
    <property type="term" value="F:protein serine/threonine kinase activity"/>
    <property type="evidence" value="ECO:0007669"/>
    <property type="project" value="UniProtKB-KW"/>
</dbReference>
<dbReference type="InterPro" id="IPR000742">
    <property type="entry name" value="EGF"/>
</dbReference>
<evidence type="ECO:0000256" key="14">
    <source>
        <dbReference type="ARBA" id="ARBA00047899"/>
    </source>
</evidence>
<keyword evidence="18" id="KW-1133">Transmembrane helix</keyword>
<keyword evidence="7" id="KW-0430">Lectin</keyword>
<evidence type="ECO:0000256" key="9">
    <source>
        <dbReference type="ARBA" id="ARBA00022777"/>
    </source>
</evidence>
<evidence type="ECO:0000256" key="19">
    <source>
        <dbReference type="SAM" id="SignalP"/>
    </source>
</evidence>
<dbReference type="InterPro" id="IPR000719">
    <property type="entry name" value="Prot_kinase_dom"/>
</dbReference>
<keyword evidence="18" id="KW-0472">Membrane</keyword>
<feature type="domain" description="Protein kinase" evidence="20">
    <location>
        <begin position="526"/>
        <end position="777"/>
    </location>
</feature>
<dbReference type="CDD" id="cd14066">
    <property type="entry name" value="STKc_IRAK"/>
    <property type="match status" value="1"/>
</dbReference>
<dbReference type="PROSITE" id="PS00108">
    <property type="entry name" value="PROTEIN_KINASE_ST"/>
    <property type="match status" value="1"/>
</dbReference>
<dbReference type="Gene3D" id="1.10.510.10">
    <property type="entry name" value="Transferase(Phosphotransferase) domain 1"/>
    <property type="match status" value="1"/>
</dbReference>
<evidence type="ECO:0000259" key="23">
    <source>
        <dbReference type="PROSITE" id="PS50948"/>
    </source>
</evidence>
<evidence type="ECO:0000256" key="7">
    <source>
        <dbReference type="ARBA" id="ARBA00022734"/>
    </source>
</evidence>
<comment type="subcellular location">
    <subcellularLocation>
        <location evidence="1">Cell membrane</location>
        <topology evidence="1">Single-pass type I membrane protein</topology>
    </subcellularLocation>
</comment>
<dbReference type="FunFam" id="1.10.510.10:FF:000345">
    <property type="entry name" value="G-type lectin S-receptor-like serine/threonine-protein kinase"/>
    <property type="match status" value="1"/>
</dbReference>
<feature type="transmembrane region" description="Helical" evidence="18">
    <location>
        <begin position="446"/>
        <end position="465"/>
    </location>
</feature>
<keyword evidence="11" id="KW-1015">Disulfide bond</keyword>
<dbReference type="Gene3D" id="2.90.10.10">
    <property type="entry name" value="Bulb-type lectin domain"/>
    <property type="match status" value="1"/>
</dbReference>
<evidence type="ECO:0000256" key="2">
    <source>
        <dbReference type="ARBA" id="ARBA00022475"/>
    </source>
</evidence>
<evidence type="ECO:0000259" key="22">
    <source>
        <dbReference type="PROSITE" id="PS50927"/>
    </source>
</evidence>
<dbReference type="Pfam" id="PF00954">
    <property type="entry name" value="S_locus_glycop"/>
    <property type="match status" value="1"/>
</dbReference>
<comment type="caution">
    <text evidence="24">The sequence shown here is derived from an EMBL/GenBank/DDBJ whole genome shotgun (WGS) entry which is preliminary data.</text>
</comment>
<dbReference type="PROSITE" id="PS50948">
    <property type="entry name" value="PAN"/>
    <property type="match status" value="1"/>
</dbReference>
<comment type="similarity">
    <text evidence="16">Belongs to the protein kinase superfamily. Ser/Thr protein kinase family.</text>
</comment>
<dbReference type="SUPFAM" id="SSF51110">
    <property type="entry name" value="alpha-D-mannose-specific plant lectins"/>
    <property type="match status" value="1"/>
</dbReference>
<dbReference type="PIRSF" id="PIRSF000641">
    <property type="entry name" value="SRK"/>
    <property type="match status" value="1"/>
</dbReference>
<dbReference type="InterPro" id="IPR001480">
    <property type="entry name" value="Bulb-type_lectin_dom"/>
</dbReference>
<dbReference type="STRING" id="542762.A0A4S4EL33"/>
<dbReference type="InterPro" id="IPR000858">
    <property type="entry name" value="S_locus_glycoprot_dom"/>
</dbReference>
<feature type="domain" description="Bulb-type lectin" evidence="22">
    <location>
        <begin position="30"/>
        <end position="153"/>
    </location>
</feature>
<evidence type="ECO:0000256" key="8">
    <source>
        <dbReference type="ARBA" id="ARBA00022741"/>
    </source>
</evidence>
<keyword evidence="9 16" id="KW-0418">Kinase</keyword>
<keyword evidence="3 16" id="KW-0723">Serine/threonine-protein kinase</keyword>
<evidence type="ECO:0000256" key="18">
    <source>
        <dbReference type="SAM" id="Phobius"/>
    </source>
</evidence>
<evidence type="ECO:0000256" key="6">
    <source>
        <dbReference type="ARBA" id="ARBA00022729"/>
    </source>
</evidence>
<comment type="catalytic activity">
    <reaction evidence="15 16">
        <text>L-seryl-[protein] + ATP = O-phospho-L-seryl-[protein] + ADP + H(+)</text>
        <dbReference type="Rhea" id="RHEA:17989"/>
        <dbReference type="Rhea" id="RHEA-COMP:9863"/>
        <dbReference type="Rhea" id="RHEA-COMP:11604"/>
        <dbReference type="ChEBI" id="CHEBI:15378"/>
        <dbReference type="ChEBI" id="CHEBI:29999"/>
        <dbReference type="ChEBI" id="CHEBI:30616"/>
        <dbReference type="ChEBI" id="CHEBI:83421"/>
        <dbReference type="ChEBI" id="CHEBI:456216"/>
        <dbReference type="EC" id="2.7.11.1"/>
    </reaction>
</comment>
<keyword evidence="13" id="KW-0325">Glycoprotein</keyword>
<organism evidence="24 25">
    <name type="scientific">Camellia sinensis var. sinensis</name>
    <name type="common">China tea</name>
    <dbReference type="NCBI Taxonomy" id="542762"/>
    <lineage>
        <taxon>Eukaryota</taxon>
        <taxon>Viridiplantae</taxon>
        <taxon>Streptophyta</taxon>
        <taxon>Embryophyta</taxon>
        <taxon>Tracheophyta</taxon>
        <taxon>Spermatophyta</taxon>
        <taxon>Magnoliopsida</taxon>
        <taxon>eudicotyledons</taxon>
        <taxon>Gunneridae</taxon>
        <taxon>Pentapetalae</taxon>
        <taxon>asterids</taxon>
        <taxon>Ericales</taxon>
        <taxon>Theaceae</taxon>
        <taxon>Camellia</taxon>
    </lineage>
</organism>
<feature type="domain" description="Apple" evidence="23">
    <location>
        <begin position="346"/>
        <end position="432"/>
    </location>
</feature>
<evidence type="ECO:0000256" key="4">
    <source>
        <dbReference type="ARBA" id="ARBA00022536"/>
    </source>
</evidence>
<dbReference type="GO" id="GO:0031625">
    <property type="term" value="F:ubiquitin protein ligase binding"/>
    <property type="evidence" value="ECO:0007669"/>
    <property type="project" value="UniProtKB-ARBA"/>
</dbReference>
<feature type="domain" description="EGF-like" evidence="21">
    <location>
        <begin position="291"/>
        <end position="327"/>
    </location>
</feature>
<dbReference type="InterPro" id="IPR011009">
    <property type="entry name" value="Kinase-like_dom_sf"/>
</dbReference>
<accession>A0A4S4EL33</accession>
<evidence type="ECO:0000313" key="25">
    <source>
        <dbReference type="Proteomes" id="UP000306102"/>
    </source>
</evidence>
<dbReference type="Pfam" id="PF07714">
    <property type="entry name" value="PK_Tyr_Ser-Thr"/>
    <property type="match status" value="1"/>
</dbReference>
<dbReference type="Gene3D" id="3.30.200.20">
    <property type="entry name" value="Phosphorylase Kinase, domain 1"/>
    <property type="match status" value="1"/>
</dbReference>
<dbReference type="PROSITE" id="PS50011">
    <property type="entry name" value="PROTEIN_KINASE_DOM"/>
    <property type="match status" value="1"/>
</dbReference>
<dbReference type="FunFam" id="2.90.10.10:FF:000003">
    <property type="entry name" value="G-type lectin S-receptor-like serine/threonine-protein kinase"/>
    <property type="match status" value="1"/>
</dbReference>
<dbReference type="EC" id="2.7.11.1" evidence="16"/>
<keyword evidence="18" id="KW-0812">Transmembrane</keyword>
<dbReference type="Pfam" id="PF08276">
    <property type="entry name" value="PAN_2"/>
    <property type="match status" value="1"/>
</dbReference>
<dbReference type="PANTHER" id="PTHR27002:SF422">
    <property type="entry name" value="RECEPTOR-LIKE SERINE_THREONINE-PROTEIN KINASE"/>
    <property type="match status" value="1"/>
</dbReference>
<dbReference type="AlphaFoldDB" id="A0A4S4EL33"/>
<evidence type="ECO:0000256" key="11">
    <source>
        <dbReference type="ARBA" id="ARBA00023157"/>
    </source>
</evidence>
<sequence>MGIINKSNACDFLSFSLLLYFLIFPSVCATDTLTQSQQILVGQNLISAGQIFELGFFTPSNSSKQYIGIWYKNIPDRKVVWVANRENPLQATDSASSLTIGSDGNLRLLDGKRNTVWSTNSSVQSNSTIAVLSDLGDFVLKDNVSGFISWESFKYPCDTFFSGMMIGMNNNTGEKRFLSSWKTDGDPSPGNFVLGLTPDRPPQIVCWNGSKTLWRGGPWDGWKFIGIPDSGQGYVNGLNLVPDNQQQSVYLSFNVYNTSAVTIIVMTPAGTVNTMVWAEETKSWHVNWVAPANPCDVYGYCGPNGVCNKNQSPICECLKGFVPNSTEDWNKGNWTGGCVRRLELLCQKNSSSLAAAGAKNDGFWRMSGMKLPDQYDYLFNEVSSSCEQRCLSNCSCMAYAFVTGIGCMVWSGGLIDVQQFSINGNDLFLRLANSELGEDRKKKREIIIISVTTISVVLLLGAVIFGSCRWRANQRVKRRNRIKGFDLPDRMDNSQDNLWGSHMIHSESSELPLLDFDKVLVATNNFSSTNKLGEGGFGPVYWGKLEDGQEVAVKRLSSHSGQGSEEFKNEIILISKLQHRNLVRLLGCCIEGEEKLLVYEYLKNRSLDTFLFDAKNRVELDWAKRFNIIQGIARGLLYLHRDSCLRVIHRDLKASNILLDDDMNPKISDFGLARTFRVTQELANTHRVMGTFGYMSPEYAMGGLFSEKSDVFSFGVLLLEIVSGTRNTSLHYQDQYLNLLGYAWQMWNKRRALDLMDESLDDSLSQTEAIRCIHIGLLCVQDHVANRPTMSAVVLMLSSEIEVPQPKQPIFTTQSLSDADLRSQCNSIRFMSTVSKSIIEGQ</sequence>
<dbReference type="PANTHER" id="PTHR27002">
    <property type="entry name" value="RECEPTOR-LIKE SERINE/THREONINE-PROTEIN KINASE SD1-8"/>
    <property type="match status" value="1"/>
</dbReference>
<dbReference type="SMART" id="SM00220">
    <property type="entry name" value="S_TKc"/>
    <property type="match status" value="1"/>
</dbReference>
<evidence type="ECO:0000256" key="15">
    <source>
        <dbReference type="ARBA" id="ARBA00048679"/>
    </source>
</evidence>
<evidence type="ECO:0000256" key="17">
    <source>
        <dbReference type="PROSITE-ProRule" id="PRU00076"/>
    </source>
</evidence>
<evidence type="ECO:0000259" key="21">
    <source>
        <dbReference type="PROSITE" id="PS50026"/>
    </source>
</evidence>
<keyword evidence="5 16" id="KW-0808">Transferase</keyword>
<evidence type="ECO:0000313" key="24">
    <source>
        <dbReference type="EMBL" id="THG17319.1"/>
    </source>
</evidence>
<evidence type="ECO:0000256" key="13">
    <source>
        <dbReference type="ARBA" id="ARBA00023180"/>
    </source>
</evidence>
<evidence type="ECO:0000256" key="12">
    <source>
        <dbReference type="ARBA" id="ARBA00023170"/>
    </source>
</evidence>
<dbReference type="Proteomes" id="UP000306102">
    <property type="component" value="Unassembled WGS sequence"/>
</dbReference>
<keyword evidence="2" id="KW-1003">Cell membrane</keyword>
<dbReference type="GO" id="GO:0005886">
    <property type="term" value="C:plasma membrane"/>
    <property type="evidence" value="ECO:0007669"/>
    <property type="project" value="UniProtKB-SubCell"/>
</dbReference>
<dbReference type="FunFam" id="3.30.200.20:FF:000195">
    <property type="entry name" value="G-type lectin S-receptor-like serine/threonine-protein kinase"/>
    <property type="match status" value="1"/>
</dbReference>
<dbReference type="CDD" id="cd00028">
    <property type="entry name" value="B_lectin"/>
    <property type="match status" value="1"/>
</dbReference>
<feature type="signal peptide" evidence="19">
    <location>
        <begin position="1"/>
        <end position="29"/>
    </location>
</feature>
<name>A0A4S4EL33_CAMSN</name>